<gene>
    <name evidence="1" type="ORF">HLH33_17725</name>
</gene>
<evidence type="ECO:0000313" key="2">
    <source>
        <dbReference type="Proteomes" id="UP000550787"/>
    </source>
</evidence>
<comment type="caution">
    <text evidence="1">The sequence shown here is derived from an EMBL/GenBank/DDBJ whole genome shotgun (WGS) entry which is preliminary data.</text>
</comment>
<protein>
    <submittedName>
        <fullName evidence="1">Uncharacterized protein</fullName>
    </submittedName>
</protein>
<reference evidence="1 2" key="1">
    <citation type="submission" date="2020-04" db="EMBL/GenBank/DDBJ databases">
        <title>Description of novel Gluconacetobacter.</title>
        <authorList>
            <person name="Sombolestani A."/>
        </authorList>
    </citation>
    <scope>NUCLEOTIDE SEQUENCE [LARGE SCALE GENOMIC DNA]</scope>
    <source>
        <strain evidence="1 2">LMG 7603</strain>
    </source>
</reference>
<organism evidence="1 2">
    <name type="scientific">Gluconacetobacter diazotrophicus</name>
    <name type="common">Acetobacter diazotrophicus</name>
    <dbReference type="NCBI Taxonomy" id="33996"/>
    <lineage>
        <taxon>Bacteria</taxon>
        <taxon>Pseudomonadati</taxon>
        <taxon>Pseudomonadota</taxon>
        <taxon>Alphaproteobacteria</taxon>
        <taxon>Acetobacterales</taxon>
        <taxon>Acetobacteraceae</taxon>
        <taxon>Gluconacetobacter</taxon>
    </lineage>
</organism>
<dbReference type="RefSeq" id="WP_183116556.1">
    <property type="nucleotide sequence ID" value="NZ_JABEQG010000058.1"/>
</dbReference>
<dbReference type="AlphaFoldDB" id="A0A7W4NI14"/>
<name>A0A7W4NI14_GLUDI</name>
<proteinExistence type="predicted"/>
<dbReference type="EMBL" id="JABEQG010000058">
    <property type="protein sequence ID" value="MBB2158112.1"/>
    <property type="molecule type" value="Genomic_DNA"/>
</dbReference>
<accession>A0A7W4NI14</accession>
<evidence type="ECO:0000313" key="1">
    <source>
        <dbReference type="EMBL" id="MBB2158112.1"/>
    </source>
</evidence>
<sequence>MAILSVEGAQITLDAPYHPELTWQAGRYSGRFNRTRKRWVFDAKWEAELREMCQRLFGVDGRPETASDVTDVTVTVEEMSVGYPLFRQFNADIYVGGRHVAGVLKSRPIARPGKGIRFLKGEPALDQQGLGWWLSIPSGSHFMMRAVPRMALPFLESCLAGHGRLTAAEAA</sequence>
<dbReference type="Proteomes" id="UP000550787">
    <property type="component" value="Unassembled WGS sequence"/>
</dbReference>